<comment type="caution">
    <text evidence="1">The sequence shown here is derived from an EMBL/GenBank/DDBJ whole genome shotgun (WGS) entry which is preliminary data.</text>
</comment>
<evidence type="ECO:0000313" key="2">
    <source>
        <dbReference type="Proteomes" id="UP000012527"/>
    </source>
</evidence>
<dbReference type="AlphaFoldDB" id="N2BDG2"/>
<reference evidence="1 2" key="1">
    <citation type="submission" date="2013-02" db="EMBL/GenBank/DDBJ databases">
        <title>The Genome Sequence of Helicobacter bilis WiWa.</title>
        <authorList>
            <consortium name="The Broad Institute Genome Sequencing Platform"/>
            <person name="Ward D."/>
            <person name="Overstreet A.-M.C."/>
            <person name="Ramer-Tait A.E."/>
            <person name="Phillips G.J."/>
            <person name="Wannemuehler M.J."/>
            <person name="Walker B."/>
            <person name="Young S.K."/>
            <person name="Zeng Q."/>
            <person name="Gargeya S."/>
            <person name="Fitzgerald M."/>
            <person name="Haas B."/>
            <person name="Abouelleil A."/>
            <person name="Alvarado L."/>
            <person name="Arachchi H.M."/>
            <person name="Berlin A.M."/>
            <person name="Chapman S.B."/>
            <person name="Dewar J."/>
            <person name="Goldberg J."/>
            <person name="Griggs A."/>
            <person name="Gujja S."/>
            <person name="Hansen M."/>
            <person name="Howarth C."/>
            <person name="Imamovic A."/>
            <person name="Larimer J."/>
            <person name="McCowan C."/>
            <person name="Murphy C."/>
            <person name="Neiman D."/>
            <person name="Pearson M."/>
            <person name="Priest M."/>
            <person name="Roberts A."/>
            <person name="Saif S."/>
            <person name="Shea T."/>
            <person name="Sisk P."/>
            <person name="Sykes S."/>
            <person name="Wortman J."/>
            <person name="Nusbaum C."/>
            <person name="Birren B."/>
        </authorList>
    </citation>
    <scope>NUCLEOTIDE SEQUENCE [LARGE SCALE GENOMIC DNA]</scope>
    <source>
        <strain evidence="1 2">WiWa</strain>
    </source>
</reference>
<dbReference type="EMBL" id="AQFW01000014">
    <property type="protein sequence ID" value="EMZ38441.1"/>
    <property type="molecule type" value="Genomic_DNA"/>
</dbReference>
<dbReference type="Proteomes" id="UP000012527">
    <property type="component" value="Unassembled WGS sequence"/>
</dbReference>
<sequence>MGLRKLIRKTSWYKNYQAKKESKMSDEEYFIYRHKKNLWLYTRL</sequence>
<dbReference type="HOGENOM" id="CLU_217956_0_0_7"/>
<gene>
    <name evidence="1" type="ORF">C826_01477</name>
</gene>
<name>N2BDG2_9HELI</name>
<proteinExistence type="predicted"/>
<organism evidence="1 2">
    <name type="scientific">Helicobacter bilis WiWa</name>
    <dbReference type="NCBI Taxonomy" id="1235804"/>
    <lineage>
        <taxon>Bacteria</taxon>
        <taxon>Pseudomonadati</taxon>
        <taxon>Campylobacterota</taxon>
        <taxon>Epsilonproteobacteria</taxon>
        <taxon>Campylobacterales</taxon>
        <taxon>Helicobacteraceae</taxon>
        <taxon>Helicobacter</taxon>
    </lineage>
</organism>
<protein>
    <submittedName>
        <fullName evidence="1">Uncharacterized protein</fullName>
    </submittedName>
</protein>
<evidence type="ECO:0000313" key="1">
    <source>
        <dbReference type="EMBL" id="EMZ38441.1"/>
    </source>
</evidence>
<accession>N2BDG2</accession>